<accession>A0A8J3BYG5</accession>
<evidence type="ECO:0000313" key="3">
    <source>
        <dbReference type="EMBL" id="GGK84477.1"/>
    </source>
</evidence>
<dbReference type="InterPro" id="IPR005183">
    <property type="entry name" value="DUF305_CopM-like"/>
</dbReference>
<dbReference type="Pfam" id="PF03713">
    <property type="entry name" value="DUF305"/>
    <property type="match status" value="1"/>
</dbReference>
<reference evidence="3" key="2">
    <citation type="submission" date="2020-09" db="EMBL/GenBank/DDBJ databases">
        <authorList>
            <person name="Sun Q."/>
            <person name="Zhou Y."/>
        </authorList>
    </citation>
    <scope>NUCLEOTIDE SEQUENCE</scope>
    <source>
        <strain evidence="3">CGMCC 4.7299</strain>
    </source>
</reference>
<dbReference type="RefSeq" id="WP_189078697.1">
    <property type="nucleotide sequence ID" value="NZ_BMMX01000005.1"/>
</dbReference>
<feature type="domain" description="DUF305" evidence="2">
    <location>
        <begin position="93"/>
        <end position="212"/>
    </location>
</feature>
<dbReference type="AlphaFoldDB" id="A0A8J3BYG5"/>
<reference evidence="3" key="1">
    <citation type="journal article" date="2014" name="Int. J. Syst. Evol. Microbiol.">
        <title>Complete genome sequence of Corynebacterium casei LMG S-19264T (=DSM 44701T), isolated from a smear-ripened cheese.</title>
        <authorList>
            <consortium name="US DOE Joint Genome Institute (JGI-PGF)"/>
            <person name="Walter F."/>
            <person name="Albersmeier A."/>
            <person name="Kalinowski J."/>
            <person name="Ruckert C."/>
        </authorList>
    </citation>
    <scope>NUCLEOTIDE SEQUENCE</scope>
    <source>
        <strain evidence="3">CGMCC 4.7299</strain>
    </source>
</reference>
<comment type="caution">
    <text evidence="3">The sequence shown here is derived from an EMBL/GenBank/DDBJ whole genome shotgun (WGS) entry which is preliminary data.</text>
</comment>
<dbReference type="Gene3D" id="1.20.1260.10">
    <property type="match status" value="1"/>
</dbReference>
<name>A0A8J3BYG5_9ACTN</name>
<evidence type="ECO:0000256" key="1">
    <source>
        <dbReference type="SAM" id="MobiDB-lite"/>
    </source>
</evidence>
<feature type="region of interest" description="Disordered" evidence="1">
    <location>
        <begin position="1"/>
        <end position="27"/>
    </location>
</feature>
<organism evidence="3 4">
    <name type="scientific">Mangrovihabitans endophyticus</name>
    <dbReference type="NCBI Taxonomy" id="1751298"/>
    <lineage>
        <taxon>Bacteria</taxon>
        <taxon>Bacillati</taxon>
        <taxon>Actinomycetota</taxon>
        <taxon>Actinomycetes</taxon>
        <taxon>Micromonosporales</taxon>
        <taxon>Micromonosporaceae</taxon>
        <taxon>Mangrovihabitans</taxon>
    </lineage>
</organism>
<evidence type="ECO:0000259" key="2">
    <source>
        <dbReference type="Pfam" id="PF03713"/>
    </source>
</evidence>
<evidence type="ECO:0000313" key="4">
    <source>
        <dbReference type="Proteomes" id="UP000656042"/>
    </source>
</evidence>
<dbReference type="InterPro" id="IPR012347">
    <property type="entry name" value="Ferritin-like"/>
</dbReference>
<protein>
    <submittedName>
        <fullName evidence="3">DUF305 domain-containing protein</fullName>
    </submittedName>
</protein>
<gene>
    <name evidence="3" type="ORF">GCM10012284_18370</name>
</gene>
<feature type="compositionally biased region" description="Basic and acidic residues" evidence="1">
    <location>
        <begin position="197"/>
        <end position="208"/>
    </location>
</feature>
<feature type="region of interest" description="Disordered" evidence="1">
    <location>
        <begin position="180"/>
        <end position="216"/>
    </location>
</feature>
<proteinExistence type="predicted"/>
<dbReference type="EMBL" id="BMMX01000005">
    <property type="protein sequence ID" value="GGK84477.1"/>
    <property type="molecule type" value="Genomic_DNA"/>
</dbReference>
<sequence>MIPSPPGIENDRAEPSTSAGRHHPRSTKKGCLIAGVLTAGLSLTACGAPSPPPDASARTPASSGAPGFFGGTDLAWIEINIAMDEELRPLLGLVADRTDRQPVRAYAARVDAFTQAELTVLRRLHDDARLPDENPHKGMTMPGMVTPEQVSRAAAQRGAGFDTVLFDHVRAHLEQGVRLAESEQKSGLEPRTTSLADRARNDRRKALDELTALSGS</sequence>
<keyword evidence="4" id="KW-1185">Reference proteome</keyword>
<dbReference type="Proteomes" id="UP000656042">
    <property type="component" value="Unassembled WGS sequence"/>
</dbReference>